<evidence type="ECO:0000313" key="2">
    <source>
        <dbReference type="Proteomes" id="UP000002028"/>
    </source>
</evidence>
<evidence type="ECO:0000313" key="1">
    <source>
        <dbReference type="EMBL" id="ADB42862.1"/>
    </source>
</evidence>
<gene>
    <name evidence="1" type="ordered locus">Slin_6916</name>
</gene>
<dbReference type="HOGENOM" id="CLU_3030130_0_0_10"/>
<sequence length="55" mass="6009">MRPTSLRTYTTVTVSYNEKVPPPSALVLTDNTTSQNLGAADGNRSAEKLNVYTYT</sequence>
<name>D2QVN0_SPILD</name>
<dbReference type="AlphaFoldDB" id="D2QVN0"/>
<keyword evidence="2" id="KW-1185">Reference proteome</keyword>
<organism evidence="1 2">
    <name type="scientific">Spirosoma linguale (strain ATCC 33905 / DSM 74 / LMG 10896 / Claus 1)</name>
    <dbReference type="NCBI Taxonomy" id="504472"/>
    <lineage>
        <taxon>Bacteria</taxon>
        <taxon>Pseudomonadati</taxon>
        <taxon>Bacteroidota</taxon>
        <taxon>Cytophagia</taxon>
        <taxon>Cytophagales</taxon>
        <taxon>Cytophagaceae</taxon>
        <taxon>Spirosoma</taxon>
    </lineage>
</organism>
<dbReference type="KEGG" id="sli:Slin_6916"/>
<geneLocation type="plasmid" evidence="1 2">
    <name>pSLIN02</name>
</geneLocation>
<dbReference type="Proteomes" id="UP000002028">
    <property type="component" value="Plasmid pSLIN02"/>
</dbReference>
<protein>
    <submittedName>
        <fullName evidence="1">Uncharacterized protein</fullName>
    </submittedName>
</protein>
<proteinExistence type="predicted"/>
<dbReference type="EMBL" id="CP001771">
    <property type="protein sequence ID" value="ADB42862.1"/>
    <property type="molecule type" value="Genomic_DNA"/>
</dbReference>
<keyword evidence="1" id="KW-0614">Plasmid</keyword>
<accession>D2QVN0</accession>
<reference evidence="1 2" key="1">
    <citation type="journal article" date="2010" name="Stand. Genomic Sci.">
        <title>Complete genome sequence of Spirosoma linguale type strain (1).</title>
        <authorList>
            <person name="Lail K."/>
            <person name="Sikorski J."/>
            <person name="Saunders E."/>
            <person name="Lapidus A."/>
            <person name="Glavina Del Rio T."/>
            <person name="Copeland A."/>
            <person name="Tice H."/>
            <person name="Cheng J.-F."/>
            <person name="Lucas S."/>
            <person name="Nolan M."/>
            <person name="Bruce D."/>
            <person name="Goodwin L."/>
            <person name="Pitluck S."/>
            <person name="Ivanova N."/>
            <person name="Mavromatis K."/>
            <person name="Ovchinnikova G."/>
            <person name="Pati A."/>
            <person name="Chen A."/>
            <person name="Palaniappan K."/>
            <person name="Land M."/>
            <person name="Hauser L."/>
            <person name="Chang Y.-J."/>
            <person name="Jeffries C.D."/>
            <person name="Chain P."/>
            <person name="Brettin T."/>
            <person name="Detter J.C."/>
            <person name="Schuetze A."/>
            <person name="Rohde M."/>
            <person name="Tindall B.J."/>
            <person name="Goeker M."/>
            <person name="Bristow J."/>
            <person name="Eisen J.A."/>
            <person name="Markowitz V."/>
            <person name="Hugenholtz P."/>
            <person name="Kyrpides N.C."/>
            <person name="Klenk H.-P."/>
            <person name="Chen F."/>
        </authorList>
    </citation>
    <scope>NUCLEOTIDE SEQUENCE [LARGE SCALE GENOMIC DNA]</scope>
    <source>
        <strain evidence="2">ATCC 33905 / DSM 74 / LMG 10896 / Claus 1</strain>
    </source>
</reference>